<dbReference type="PANTHER" id="PTHR15184">
    <property type="entry name" value="ATP SYNTHASE"/>
    <property type="match status" value="1"/>
</dbReference>
<dbReference type="EMBL" id="NRSG01000141">
    <property type="protein sequence ID" value="MBK1660039.1"/>
    <property type="molecule type" value="Genomic_DNA"/>
</dbReference>
<accession>A0ABS1D011</accession>
<dbReference type="InterPro" id="IPR005714">
    <property type="entry name" value="ATPase_T3SS_FliI/YscN"/>
</dbReference>
<evidence type="ECO:0000256" key="1">
    <source>
        <dbReference type="ARBA" id="ARBA00004496"/>
    </source>
</evidence>
<dbReference type="Pfam" id="PF00006">
    <property type="entry name" value="ATP-synt_ab"/>
    <property type="match status" value="1"/>
</dbReference>
<evidence type="ECO:0000256" key="7">
    <source>
        <dbReference type="ARBA" id="ARBA00022967"/>
    </source>
</evidence>
<keyword evidence="4" id="KW-0547">Nucleotide-binding</keyword>
<evidence type="ECO:0000256" key="6">
    <source>
        <dbReference type="ARBA" id="ARBA00022927"/>
    </source>
</evidence>
<dbReference type="Gene3D" id="3.40.50.12240">
    <property type="match status" value="1"/>
</dbReference>
<evidence type="ECO:0000256" key="2">
    <source>
        <dbReference type="ARBA" id="ARBA00022448"/>
    </source>
</evidence>
<keyword evidence="5" id="KW-0067">ATP-binding</keyword>
<dbReference type="InterPro" id="IPR003593">
    <property type="entry name" value="AAA+_ATPase"/>
</dbReference>
<evidence type="ECO:0000256" key="9">
    <source>
        <dbReference type="SAM" id="MobiDB-lite"/>
    </source>
</evidence>
<dbReference type="InterPro" id="IPR020003">
    <property type="entry name" value="ATPase_a/bsu_AS"/>
</dbReference>
<feature type="region of interest" description="Disordered" evidence="9">
    <location>
        <begin position="1"/>
        <end position="51"/>
    </location>
</feature>
<proteinExistence type="predicted"/>
<keyword evidence="2" id="KW-0813">Transport</keyword>
<keyword evidence="12" id="KW-1185">Reference proteome</keyword>
<keyword evidence="6" id="KW-0653">Protein transport</keyword>
<dbReference type="NCBIfam" id="TIGR01026">
    <property type="entry name" value="fliI_yscN"/>
    <property type="match status" value="1"/>
</dbReference>
<dbReference type="Pfam" id="PF18269">
    <property type="entry name" value="T3SS_ATPase_C"/>
    <property type="match status" value="1"/>
</dbReference>
<dbReference type="PROSITE" id="PS00152">
    <property type="entry name" value="ATPASE_ALPHA_BETA"/>
    <property type="match status" value="1"/>
</dbReference>
<protein>
    <submittedName>
        <fullName evidence="11">Flagellum-specific ATP synthase FliI</fullName>
    </submittedName>
</protein>
<comment type="subcellular location">
    <subcellularLocation>
        <location evidence="1">Cytoplasm</location>
    </subcellularLocation>
</comment>
<evidence type="ECO:0000256" key="8">
    <source>
        <dbReference type="ARBA" id="ARBA00034006"/>
    </source>
</evidence>
<evidence type="ECO:0000256" key="5">
    <source>
        <dbReference type="ARBA" id="ARBA00022840"/>
    </source>
</evidence>
<comment type="catalytic activity">
    <reaction evidence="8">
        <text>ATP + H2O + cellular proteinSide 1 = ADP + phosphate + cellular proteinSide 2.</text>
        <dbReference type="EC" id="7.4.2.8"/>
    </reaction>
</comment>
<evidence type="ECO:0000256" key="4">
    <source>
        <dbReference type="ARBA" id="ARBA00022741"/>
    </source>
</evidence>
<feature type="domain" description="AAA+ ATPase" evidence="10">
    <location>
        <begin position="212"/>
        <end position="396"/>
    </location>
</feature>
<evidence type="ECO:0000256" key="3">
    <source>
        <dbReference type="ARBA" id="ARBA00022490"/>
    </source>
</evidence>
<keyword evidence="7" id="KW-1278">Translocase</keyword>
<dbReference type="InterPro" id="IPR050053">
    <property type="entry name" value="ATPase_alpha/beta_chains"/>
</dbReference>
<evidence type="ECO:0000313" key="11">
    <source>
        <dbReference type="EMBL" id="MBK1660039.1"/>
    </source>
</evidence>
<dbReference type="Proteomes" id="UP000697995">
    <property type="component" value="Unassembled WGS sequence"/>
</dbReference>
<dbReference type="InterPro" id="IPR040627">
    <property type="entry name" value="T3SS_ATPase_C"/>
</dbReference>
<dbReference type="InterPro" id="IPR027417">
    <property type="entry name" value="P-loop_NTPase"/>
</dbReference>
<keyword evidence="3" id="KW-0963">Cytoplasm</keyword>
<gene>
    <name evidence="11" type="ORF">CKO45_17555</name>
</gene>
<dbReference type="InterPro" id="IPR000194">
    <property type="entry name" value="ATPase_F1/V1/A1_a/bsu_nucl-bd"/>
</dbReference>
<comment type="caution">
    <text evidence="11">The sequence shown here is derived from an EMBL/GenBank/DDBJ whole genome shotgun (WGS) entry which is preliminary data.</text>
</comment>
<reference evidence="11 12" key="1">
    <citation type="journal article" date="2020" name="Microorganisms">
        <title>Osmotic Adaptation and Compatible Solute Biosynthesis of Phototrophic Bacteria as Revealed from Genome Analyses.</title>
        <authorList>
            <person name="Imhoff J.F."/>
            <person name="Rahn T."/>
            <person name="Kunzel S."/>
            <person name="Keller A."/>
            <person name="Neulinger S.C."/>
        </authorList>
    </citation>
    <scope>NUCLEOTIDE SEQUENCE [LARGE SCALE GENOMIC DNA]</scope>
    <source>
        <strain evidence="11 12">DSM 15382</strain>
    </source>
</reference>
<name>A0ABS1D011_9PROT</name>
<dbReference type="SMART" id="SM00382">
    <property type="entry name" value="AAA"/>
    <property type="match status" value="1"/>
</dbReference>
<dbReference type="PANTHER" id="PTHR15184:SF9">
    <property type="entry name" value="SPI-1 TYPE 3 SECRETION SYSTEM ATPASE"/>
    <property type="match status" value="1"/>
</dbReference>
<sequence length="497" mass="52168">MVEFHSFSHGRDGGPARNSVSGLSRPRPSGKRSVTSSPADTPGRPSATIPSPRLAATLADAAAQIGRLPRAERWGTLAGVRGASLTVVGLGRSLSVGDRLQLLRPGAAPIPAELVAFGPGGAVAVPEGRTEGLAPGGRILLGEAPMLFPCDAWLGRVVDGLGQPLDGAGPLPAGRRPAPLRSPPPDSLRRKLLGRRLETGIRAIDVFTPICRGQRMGVFAASGVGKSTLMGMLARFVESDVIVVGLVGERGREVREFLDRTLDEAARRRSVVVVATSDQPALAQRRAAQASLAVAEYFRAEGRQVFLLLDSVTRLAHAQRQIGLAAGEPATARSYTPSVFTELPALLERAGPGPEGEGDITALFTVLVDGDDHDEPIADAVRGILDGHLVLDRKIGERGRWPAIDVLRSVSRSLPGCHAAEEMALLAEGRRQLTTYADMAELIRLGAYRAGSDPAVDAAIRLQPGLEAFLSQGIAERAPAPEAFARLAMVLGGEGEG</sequence>
<evidence type="ECO:0000313" key="12">
    <source>
        <dbReference type="Proteomes" id="UP000697995"/>
    </source>
</evidence>
<dbReference type="SUPFAM" id="SSF52540">
    <property type="entry name" value="P-loop containing nucleoside triphosphate hydrolases"/>
    <property type="match status" value="1"/>
</dbReference>
<evidence type="ECO:0000259" key="10">
    <source>
        <dbReference type="SMART" id="SM00382"/>
    </source>
</evidence>
<organism evidence="11 12">
    <name type="scientific">Paracraurococcus ruber</name>
    <dbReference type="NCBI Taxonomy" id="77675"/>
    <lineage>
        <taxon>Bacteria</taxon>
        <taxon>Pseudomonadati</taxon>
        <taxon>Pseudomonadota</taxon>
        <taxon>Alphaproteobacteria</taxon>
        <taxon>Acetobacterales</taxon>
        <taxon>Roseomonadaceae</taxon>
        <taxon>Paracraurococcus</taxon>
    </lineage>
</organism>